<dbReference type="AlphaFoldDB" id="A0A7R8CLW7"/>
<accession>A0A7R8CLW7</accession>
<name>A0A7R8CLW7_LEPSM</name>
<evidence type="ECO:0000256" key="2">
    <source>
        <dbReference type="SAM" id="SignalP"/>
    </source>
</evidence>
<feature type="signal peptide" evidence="2">
    <location>
        <begin position="1"/>
        <end position="19"/>
    </location>
</feature>
<gene>
    <name evidence="3" type="ORF">LSAA_6120</name>
</gene>
<feature type="chain" id="PRO_5043490193" evidence="2">
    <location>
        <begin position="20"/>
        <end position="113"/>
    </location>
</feature>
<keyword evidence="2" id="KW-0732">Signal</keyword>
<organism evidence="3 4">
    <name type="scientific">Lepeophtheirus salmonis</name>
    <name type="common">Salmon louse</name>
    <name type="synonym">Caligus salmonis</name>
    <dbReference type="NCBI Taxonomy" id="72036"/>
    <lineage>
        <taxon>Eukaryota</taxon>
        <taxon>Metazoa</taxon>
        <taxon>Ecdysozoa</taxon>
        <taxon>Arthropoda</taxon>
        <taxon>Crustacea</taxon>
        <taxon>Multicrustacea</taxon>
        <taxon>Hexanauplia</taxon>
        <taxon>Copepoda</taxon>
        <taxon>Siphonostomatoida</taxon>
        <taxon>Caligidae</taxon>
        <taxon>Lepeophtheirus</taxon>
    </lineage>
</organism>
<feature type="region of interest" description="Disordered" evidence="1">
    <location>
        <begin position="38"/>
        <end position="73"/>
    </location>
</feature>
<proteinExistence type="predicted"/>
<reference evidence="3" key="1">
    <citation type="submission" date="2021-02" db="EMBL/GenBank/DDBJ databases">
        <authorList>
            <person name="Bekaert M."/>
        </authorList>
    </citation>
    <scope>NUCLEOTIDE SEQUENCE</scope>
    <source>
        <strain evidence="3">IoA-00</strain>
    </source>
</reference>
<evidence type="ECO:0000313" key="4">
    <source>
        <dbReference type="Proteomes" id="UP000675881"/>
    </source>
</evidence>
<dbReference type="EMBL" id="HG994594">
    <property type="protein sequence ID" value="CAF2861539.1"/>
    <property type="molecule type" value="Genomic_DNA"/>
</dbReference>
<evidence type="ECO:0000313" key="3">
    <source>
        <dbReference type="EMBL" id="CAF2861539.1"/>
    </source>
</evidence>
<protein>
    <submittedName>
        <fullName evidence="3">(salmon louse) hypothetical protein</fullName>
    </submittedName>
</protein>
<evidence type="ECO:0000256" key="1">
    <source>
        <dbReference type="SAM" id="MobiDB-lite"/>
    </source>
</evidence>
<dbReference type="Proteomes" id="UP000675881">
    <property type="component" value="Chromosome 15"/>
</dbReference>
<sequence length="113" mass="13065">MKSFVLYTLLLSCCSPVNTIGKKQPPHRHNLQNCRNDVVLIDTPTPRNTGTTPPPLSQKRQGTTHPPPAAQQHLCDTRTYRRPKVPFLFISDRPEKFLYPQRSEKYPQWSLKL</sequence>
<keyword evidence="4" id="KW-1185">Reference proteome</keyword>